<reference evidence="1" key="2">
    <citation type="journal article" date="2022" name="BMC Genomics">
        <title>Comparative genome analysis of mycobacteria focusing on tRNA and non-coding RNA.</title>
        <authorList>
            <person name="Behra P.R.K."/>
            <person name="Pettersson B.M.F."/>
            <person name="Ramesh M."/>
            <person name="Das S."/>
            <person name="Dasgupta S."/>
            <person name="Kirsebom L.A."/>
        </authorList>
    </citation>
    <scope>NUCLEOTIDE SEQUENCE</scope>
    <source>
        <strain evidence="1">DSM 44615</strain>
    </source>
</reference>
<proteinExistence type="predicted"/>
<evidence type="ECO:0000313" key="2">
    <source>
        <dbReference type="Proteomes" id="UP001140293"/>
    </source>
</evidence>
<gene>
    <name evidence="1" type="ORF">H7I41_02760</name>
</gene>
<dbReference type="EMBL" id="JACKSJ010000023">
    <property type="protein sequence ID" value="MCV7168840.1"/>
    <property type="molecule type" value="Genomic_DNA"/>
</dbReference>
<dbReference type="AlphaFoldDB" id="A0A9X3BLF6"/>
<organism evidence="1 2">
    <name type="scientific">[Mycobacterium] manitobense</name>
    <dbReference type="NCBI Taxonomy" id="190147"/>
    <lineage>
        <taxon>Bacteria</taxon>
        <taxon>Bacillati</taxon>
        <taxon>Actinomycetota</taxon>
        <taxon>Actinomycetes</taxon>
        <taxon>Mycobacteriales</taxon>
        <taxon>Mycobacteriaceae</taxon>
        <taxon>Mycolicibacterium</taxon>
    </lineage>
</organism>
<evidence type="ECO:0000313" key="1">
    <source>
        <dbReference type="EMBL" id="MCV7168840.1"/>
    </source>
</evidence>
<reference evidence="1" key="1">
    <citation type="submission" date="2020-07" db="EMBL/GenBank/DDBJ databases">
        <authorList>
            <person name="Pettersson B.M.F."/>
            <person name="Behra P.R.K."/>
            <person name="Ramesh M."/>
            <person name="Das S."/>
            <person name="Dasgupta S."/>
            <person name="Kirsebom L.A."/>
        </authorList>
    </citation>
    <scope>NUCLEOTIDE SEQUENCE</scope>
    <source>
        <strain evidence="1">DSM 44615</strain>
    </source>
</reference>
<dbReference type="Proteomes" id="UP001140293">
    <property type="component" value="Unassembled WGS sequence"/>
</dbReference>
<name>A0A9X3BLF6_9MYCO</name>
<sequence>MSEDGSYNVGTQIVPGTYVSSGPVEGGVCYWKRLGAGDHGEILDNAMTKKPQTVSIEATDRAFSTSGCQPWQRSDSAAPAKTLPPIVAGLQFRQWINTIDNNARQSGNGALPPR</sequence>
<accession>A0A9X3BLF6</accession>
<protein>
    <submittedName>
        <fullName evidence="1">Uncharacterized protein</fullName>
    </submittedName>
</protein>
<keyword evidence="2" id="KW-1185">Reference proteome</keyword>
<comment type="caution">
    <text evidence="1">The sequence shown here is derived from an EMBL/GenBank/DDBJ whole genome shotgun (WGS) entry which is preliminary data.</text>
</comment>